<feature type="region of interest" description="Disordered" evidence="13">
    <location>
        <begin position="220"/>
        <end position="267"/>
    </location>
</feature>
<dbReference type="FunFam" id="3.10.330.10:FF:000011">
    <property type="entry name" value="Peroxisome biogenesis protein peroxin 1"/>
    <property type="match status" value="1"/>
</dbReference>
<dbReference type="Pfam" id="PF17862">
    <property type="entry name" value="AAA_lid_3"/>
    <property type="match status" value="1"/>
</dbReference>
<dbReference type="PROSITE" id="PS00674">
    <property type="entry name" value="AAA"/>
    <property type="match status" value="1"/>
</dbReference>
<feature type="region of interest" description="Disordered" evidence="13">
    <location>
        <begin position="1124"/>
        <end position="1152"/>
    </location>
</feature>
<dbReference type="OrthoDB" id="2187at2759"/>
<comment type="similarity">
    <text evidence="2">Belongs to the AAA ATPase family.</text>
</comment>
<keyword evidence="16" id="KW-1185">Reference proteome</keyword>
<organism evidence="15 16">
    <name type="scientific">Aspergillus ellipticus CBS 707.79</name>
    <dbReference type="NCBI Taxonomy" id="1448320"/>
    <lineage>
        <taxon>Eukaryota</taxon>
        <taxon>Fungi</taxon>
        <taxon>Dikarya</taxon>
        <taxon>Ascomycota</taxon>
        <taxon>Pezizomycotina</taxon>
        <taxon>Eurotiomycetes</taxon>
        <taxon>Eurotiomycetidae</taxon>
        <taxon>Eurotiales</taxon>
        <taxon>Aspergillaceae</taxon>
        <taxon>Aspergillus</taxon>
        <taxon>Aspergillus subgen. Circumdati</taxon>
    </lineage>
</organism>
<gene>
    <name evidence="15" type="ORF">BO71DRAFT_341023</name>
</gene>
<evidence type="ECO:0000256" key="7">
    <source>
        <dbReference type="ARBA" id="ARBA00022840"/>
    </source>
</evidence>
<dbReference type="InterPro" id="IPR015342">
    <property type="entry name" value="PEX1-N_C-lobe"/>
</dbReference>
<dbReference type="InterPro" id="IPR003959">
    <property type="entry name" value="ATPase_AAA_core"/>
</dbReference>
<feature type="region of interest" description="Disordered" evidence="13">
    <location>
        <begin position="1066"/>
        <end position="1088"/>
    </location>
</feature>
<evidence type="ECO:0000256" key="2">
    <source>
        <dbReference type="ARBA" id="ARBA00006914"/>
    </source>
</evidence>
<evidence type="ECO:0000256" key="9">
    <source>
        <dbReference type="ARBA" id="ARBA00023136"/>
    </source>
</evidence>
<keyword evidence="3" id="KW-0813">Transport</keyword>
<dbReference type="CDD" id="cd00009">
    <property type="entry name" value="AAA"/>
    <property type="match status" value="1"/>
</dbReference>
<feature type="domain" description="AAA+ ATPase" evidence="14">
    <location>
        <begin position="553"/>
        <end position="704"/>
    </location>
</feature>
<dbReference type="GO" id="GO:0016558">
    <property type="term" value="P:protein import into peroxisome matrix"/>
    <property type="evidence" value="ECO:0007669"/>
    <property type="project" value="TreeGrafter"/>
</dbReference>
<evidence type="ECO:0000259" key="14">
    <source>
        <dbReference type="SMART" id="SM00382"/>
    </source>
</evidence>
<evidence type="ECO:0000313" key="15">
    <source>
        <dbReference type="EMBL" id="PYH87444.1"/>
    </source>
</evidence>
<accession>A0A319CQE7</accession>
<dbReference type="InterPro" id="IPR029067">
    <property type="entry name" value="CDC48_domain_2-like_sf"/>
</dbReference>
<evidence type="ECO:0000256" key="4">
    <source>
        <dbReference type="ARBA" id="ARBA00022593"/>
    </source>
</evidence>
<evidence type="ECO:0000256" key="10">
    <source>
        <dbReference type="ARBA" id="ARBA00032509"/>
    </source>
</evidence>
<dbReference type="FunFam" id="3.40.50.300:FF:001529">
    <property type="entry name" value="Peroxisome biosynthesis protein-like protein (PAS1/Peroxin-1)"/>
    <property type="match status" value="1"/>
</dbReference>
<comment type="catalytic activity">
    <reaction evidence="12">
        <text>ATP + H2O = ADP + phosphate + H(+)</text>
        <dbReference type="Rhea" id="RHEA:13065"/>
        <dbReference type="ChEBI" id="CHEBI:15377"/>
        <dbReference type="ChEBI" id="CHEBI:15378"/>
        <dbReference type="ChEBI" id="CHEBI:30616"/>
        <dbReference type="ChEBI" id="CHEBI:43474"/>
        <dbReference type="ChEBI" id="CHEBI:456216"/>
    </reaction>
    <physiologicalReaction direction="left-to-right" evidence="12">
        <dbReference type="Rhea" id="RHEA:13066"/>
    </physiologicalReaction>
</comment>
<keyword evidence="6" id="KW-0378">Hydrolase</keyword>
<dbReference type="SUPFAM" id="SSF52540">
    <property type="entry name" value="P-loop containing nucleoside triphosphate hydrolases"/>
    <property type="match status" value="2"/>
</dbReference>
<dbReference type="InterPro" id="IPR003960">
    <property type="entry name" value="ATPase_AAA_CS"/>
</dbReference>
<evidence type="ECO:0000313" key="16">
    <source>
        <dbReference type="Proteomes" id="UP000247810"/>
    </source>
</evidence>
<dbReference type="Gene3D" id="3.10.330.10">
    <property type="match status" value="1"/>
</dbReference>
<evidence type="ECO:0000256" key="13">
    <source>
        <dbReference type="SAM" id="MobiDB-lite"/>
    </source>
</evidence>
<dbReference type="PANTHER" id="PTHR23077">
    <property type="entry name" value="AAA-FAMILY ATPASE"/>
    <property type="match status" value="1"/>
</dbReference>
<name>A0A319CQE7_9EURO</name>
<keyword evidence="4" id="KW-0962">Peroxisome biogenesis</keyword>
<dbReference type="EMBL" id="KZ826243">
    <property type="protein sequence ID" value="PYH87444.1"/>
    <property type="molecule type" value="Genomic_DNA"/>
</dbReference>
<protein>
    <recommendedName>
        <fullName evidence="11">Peroxisomal ATPase PEX1</fullName>
    </recommendedName>
    <alternativeName>
        <fullName evidence="10">Peroxin-1</fullName>
    </alternativeName>
</protein>
<dbReference type="SUPFAM" id="SSF50692">
    <property type="entry name" value="ADC-like"/>
    <property type="match status" value="1"/>
</dbReference>
<dbReference type="Proteomes" id="UP000247810">
    <property type="component" value="Unassembled WGS sequence"/>
</dbReference>
<feature type="region of interest" description="Disordered" evidence="13">
    <location>
        <begin position="716"/>
        <end position="755"/>
    </location>
</feature>
<dbReference type="Gene3D" id="3.40.50.300">
    <property type="entry name" value="P-loop containing nucleotide triphosphate hydrolases"/>
    <property type="match status" value="2"/>
</dbReference>
<dbReference type="InterPro" id="IPR050168">
    <property type="entry name" value="AAA_ATPase_domain"/>
</dbReference>
<evidence type="ECO:0000256" key="12">
    <source>
        <dbReference type="ARBA" id="ARBA00048778"/>
    </source>
</evidence>
<comment type="subcellular location">
    <subcellularLocation>
        <location evidence="1">Membrane</location>
    </subcellularLocation>
</comment>
<sequence length="1214" mass="130224">MAPRKPSTTAEISLVPLKNCLVNLPPSLVALLVNANAPAQNVIVELQYRSNTAKPNGSSPAQRSCYLGWTGMPSKRKLAPVVGRDGISSGSSAREQDISTVELDTTFGRVLGLADGQRVGIYIHLDPPVATTINIEPLTPEDWEIIELHANFLELNLLSQIRALPNPAYTTPQPDHMHPLALHLSPTSTANIIITSLTPAPPNPSPFAKISPDAEVIVAPKTRPKPTGTSRADSRSVAGSSKRSVGGRSSGSTVRPKSSRSDSTRGSLFFRGIDRQLSEDYFEEDAEEDRNEGFRVWVDPDMLATNELRGAEWACVSVVQPAGLKAPPDPQQQIEQTEQKGSDAGTPATKLVARLIPWADAPDTQHVAVSTLLSAALGAESMVGGIVRVEAAPPQLQRSTVKSLKVFPFMTDASKKKDGLKFGSDTAAARDAMVERIKVLYGGSGFDKGLLSGPLTDGMILPSMGYQAISSAFDGALLRFDPPLKGSSDAAKPAAGWLLGSEAKLSLEVQAEIPRAAEPSSSALPSEDLVLSVAPVMVGIDKVISQSIDNLTKSSSILLTGGLGSGKTALSHLLAHRVRKDYLFNVKYFSCRKLVTDETRISNIKETLNRLFMSASWCARLGGQSVVILDDLDKLCPVETELQVGGDNGRSRQNSEVICSMVREYCTMNSSVVLLATAQSKESLNNVIIGGHVVREIIHLRAPDKEGRRKVLEQLTSQDRGAPPAMNGHARNASSSTHGSWLDPSNPGSRPSSAGADGFVLDRDVDFLELAGKTDGYMPGDLVLLVSRARNEALIRSVQDALASSRAITLEADDFESAIKGFTPASLRNVTLTSSTTTFSTIGGLTETRKMLLETLQYPTKYAPIFAQCPLRLRSGLLLYGYPGCGKTLLASAIAGECGLNFISVKGPEILNKYIGASEKSVRDLFERAQAARPCVLFFDEFDSIAPKRGHDSTGVTDRVVNQLLTQMDGAEGLSGVYVLAATSRPDLIDPALLRPGRLDKSLICDMPNHEDRADIIKAVSKKLLMSEEVAARLDEVAARTAGFSGADLQAVVYNAHLEAVHDALGDRSANEKSTAKNGTKPSSTSTSTRSFIQFLYSESEQNAGAVSMPSPAVVASKLDAIKNARRRQRQSEQGQSSAPATTPNGAAAQEEPREEIIVSWEHMERSLNTTRSSLSVAERRRLEAIYNEFVFGRNGEMPTGEGGREIGGRTSLM</sequence>
<evidence type="ECO:0000256" key="1">
    <source>
        <dbReference type="ARBA" id="ARBA00004370"/>
    </source>
</evidence>
<dbReference type="InterPro" id="IPR027417">
    <property type="entry name" value="P-loop_NTPase"/>
</dbReference>
<dbReference type="InterPro" id="IPR003593">
    <property type="entry name" value="AAA+_ATPase"/>
</dbReference>
<dbReference type="GO" id="GO:0005524">
    <property type="term" value="F:ATP binding"/>
    <property type="evidence" value="ECO:0007669"/>
    <property type="project" value="UniProtKB-KW"/>
</dbReference>
<keyword evidence="7" id="KW-0067">ATP-binding</keyword>
<evidence type="ECO:0000256" key="11">
    <source>
        <dbReference type="ARBA" id="ARBA00034532"/>
    </source>
</evidence>
<evidence type="ECO:0000256" key="8">
    <source>
        <dbReference type="ARBA" id="ARBA00022927"/>
    </source>
</evidence>
<dbReference type="AlphaFoldDB" id="A0A319CQE7"/>
<keyword evidence="5" id="KW-0547">Nucleotide-binding</keyword>
<dbReference type="Pfam" id="PF00004">
    <property type="entry name" value="AAA"/>
    <property type="match status" value="2"/>
</dbReference>
<dbReference type="GO" id="GO:0005778">
    <property type="term" value="C:peroxisomal membrane"/>
    <property type="evidence" value="ECO:0007669"/>
    <property type="project" value="TreeGrafter"/>
</dbReference>
<dbReference type="GO" id="GO:0016887">
    <property type="term" value="F:ATP hydrolysis activity"/>
    <property type="evidence" value="ECO:0007669"/>
    <property type="project" value="InterPro"/>
</dbReference>
<feature type="region of interest" description="Disordered" evidence="13">
    <location>
        <begin position="325"/>
        <end position="346"/>
    </location>
</feature>
<dbReference type="SUPFAM" id="SSF54585">
    <property type="entry name" value="Cdc48 domain 2-like"/>
    <property type="match status" value="1"/>
</dbReference>
<keyword evidence="8" id="KW-0653">Protein transport</keyword>
<dbReference type="Pfam" id="PF09262">
    <property type="entry name" value="PEX-1N"/>
    <property type="match status" value="1"/>
</dbReference>
<feature type="domain" description="AAA+ ATPase" evidence="14">
    <location>
        <begin position="873"/>
        <end position="1008"/>
    </location>
</feature>
<dbReference type="InterPro" id="IPR009010">
    <property type="entry name" value="Asp_de-COase-like_dom_sf"/>
</dbReference>
<keyword evidence="9" id="KW-0472">Membrane</keyword>
<evidence type="ECO:0000256" key="3">
    <source>
        <dbReference type="ARBA" id="ARBA00022448"/>
    </source>
</evidence>
<dbReference type="CDD" id="cd19526">
    <property type="entry name" value="RecA-like_PEX1_r2"/>
    <property type="match status" value="1"/>
</dbReference>
<dbReference type="GO" id="GO:0005829">
    <property type="term" value="C:cytosol"/>
    <property type="evidence" value="ECO:0007669"/>
    <property type="project" value="TreeGrafter"/>
</dbReference>
<dbReference type="FunFam" id="3.40.50.300:FF:000149">
    <property type="entry name" value="Nuclear valosin-containing protein-like"/>
    <property type="match status" value="1"/>
</dbReference>
<dbReference type="PANTHER" id="PTHR23077:SF12">
    <property type="entry name" value="PEROXISOMAL ATPASE PEX1"/>
    <property type="match status" value="1"/>
</dbReference>
<dbReference type="Gene3D" id="1.10.8.60">
    <property type="match status" value="2"/>
</dbReference>
<feature type="compositionally biased region" description="Basic and acidic residues" evidence="13">
    <location>
        <begin position="1066"/>
        <end position="1075"/>
    </location>
</feature>
<reference evidence="15 16" key="1">
    <citation type="submission" date="2018-02" db="EMBL/GenBank/DDBJ databases">
        <title>The genomes of Aspergillus section Nigri reveals drivers in fungal speciation.</title>
        <authorList>
            <consortium name="DOE Joint Genome Institute"/>
            <person name="Vesth T.C."/>
            <person name="Nybo J."/>
            <person name="Theobald S."/>
            <person name="Brandl J."/>
            <person name="Frisvad J.C."/>
            <person name="Nielsen K.F."/>
            <person name="Lyhne E.K."/>
            <person name="Kogle M.E."/>
            <person name="Kuo A."/>
            <person name="Riley R."/>
            <person name="Clum A."/>
            <person name="Nolan M."/>
            <person name="Lipzen A."/>
            <person name="Salamov A."/>
            <person name="Henrissat B."/>
            <person name="Wiebenga A."/>
            <person name="De vries R.P."/>
            <person name="Grigoriev I.V."/>
            <person name="Mortensen U.H."/>
            <person name="Andersen M.R."/>
            <person name="Baker S.E."/>
        </authorList>
    </citation>
    <scope>NUCLEOTIDE SEQUENCE [LARGE SCALE GENOMIC DNA]</scope>
    <source>
        <strain evidence="15 16">CBS 707.79</strain>
    </source>
</reference>
<dbReference type="InterPro" id="IPR041569">
    <property type="entry name" value="AAA_lid_3"/>
</dbReference>
<proteinExistence type="inferred from homology"/>
<dbReference type="SMART" id="SM00382">
    <property type="entry name" value="AAA"/>
    <property type="match status" value="2"/>
</dbReference>
<dbReference type="VEuPathDB" id="FungiDB:BO71DRAFT_341023"/>
<evidence type="ECO:0000256" key="5">
    <source>
        <dbReference type="ARBA" id="ARBA00022741"/>
    </source>
</evidence>
<feature type="compositionally biased region" description="Low complexity" evidence="13">
    <location>
        <begin position="235"/>
        <end position="255"/>
    </location>
</feature>
<dbReference type="STRING" id="1448320.A0A319CQE7"/>
<evidence type="ECO:0000256" key="6">
    <source>
        <dbReference type="ARBA" id="ARBA00022801"/>
    </source>
</evidence>